<dbReference type="Proteomes" id="UP001162162">
    <property type="component" value="Unassembled WGS sequence"/>
</dbReference>
<gene>
    <name evidence="1" type="ORF">NQ318_018327</name>
</gene>
<reference evidence="1" key="1">
    <citation type="journal article" date="2023" name="Insect Mol. Biol.">
        <title>Genome sequencing provides insights into the evolution of gene families encoding plant cell wall-degrading enzymes in longhorned beetles.</title>
        <authorList>
            <person name="Shin N.R."/>
            <person name="Okamura Y."/>
            <person name="Kirsch R."/>
            <person name="Pauchet Y."/>
        </authorList>
    </citation>
    <scope>NUCLEOTIDE SEQUENCE</scope>
    <source>
        <strain evidence="1">AMC_N1</strain>
    </source>
</reference>
<comment type="caution">
    <text evidence="1">The sequence shown here is derived from an EMBL/GenBank/DDBJ whole genome shotgun (WGS) entry which is preliminary data.</text>
</comment>
<sequence length="113" mass="12973">MRKCIVQDCGKSQTNKENMPGVTFHRSLKSYVIFGIIAKSLLFHLRRYLSRNYNAEVRAAANILDPSLVNPWRHCRSRARIGAIKDKGRDTNRFVTEGKTFSVKDSLDGNRIF</sequence>
<organism evidence="1 2">
    <name type="scientific">Aromia moschata</name>
    <dbReference type="NCBI Taxonomy" id="1265417"/>
    <lineage>
        <taxon>Eukaryota</taxon>
        <taxon>Metazoa</taxon>
        <taxon>Ecdysozoa</taxon>
        <taxon>Arthropoda</taxon>
        <taxon>Hexapoda</taxon>
        <taxon>Insecta</taxon>
        <taxon>Pterygota</taxon>
        <taxon>Neoptera</taxon>
        <taxon>Endopterygota</taxon>
        <taxon>Coleoptera</taxon>
        <taxon>Polyphaga</taxon>
        <taxon>Cucujiformia</taxon>
        <taxon>Chrysomeloidea</taxon>
        <taxon>Cerambycidae</taxon>
        <taxon>Cerambycinae</taxon>
        <taxon>Callichromatini</taxon>
        <taxon>Aromia</taxon>
    </lineage>
</organism>
<keyword evidence="2" id="KW-1185">Reference proteome</keyword>
<proteinExistence type="predicted"/>
<protein>
    <submittedName>
        <fullName evidence="1">Uncharacterized protein</fullName>
    </submittedName>
</protein>
<dbReference type="EMBL" id="JAPWTK010000003">
    <property type="protein sequence ID" value="KAJ8962345.1"/>
    <property type="molecule type" value="Genomic_DNA"/>
</dbReference>
<evidence type="ECO:0000313" key="1">
    <source>
        <dbReference type="EMBL" id="KAJ8962345.1"/>
    </source>
</evidence>
<name>A0AAV8ZD37_9CUCU</name>
<accession>A0AAV8ZD37</accession>
<dbReference type="AlphaFoldDB" id="A0AAV8ZD37"/>
<evidence type="ECO:0000313" key="2">
    <source>
        <dbReference type="Proteomes" id="UP001162162"/>
    </source>
</evidence>